<evidence type="ECO:0008006" key="3">
    <source>
        <dbReference type="Google" id="ProtNLM"/>
    </source>
</evidence>
<dbReference type="EMBL" id="JAVXUO010002207">
    <property type="protein sequence ID" value="KAK2975326.1"/>
    <property type="molecule type" value="Genomic_DNA"/>
</dbReference>
<protein>
    <recommendedName>
        <fullName evidence="3">Histone deacetylase</fullName>
    </recommendedName>
</protein>
<accession>A0AA88RAJ0</accession>
<gene>
    <name evidence="1" type="ORF">RJ640_013839</name>
</gene>
<proteinExistence type="predicted"/>
<dbReference type="AlphaFoldDB" id="A0AA88RAJ0"/>
<organism evidence="1 2">
    <name type="scientific">Escallonia rubra</name>
    <dbReference type="NCBI Taxonomy" id="112253"/>
    <lineage>
        <taxon>Eukaryota</taxon>
        <taxon>Viridiplantae</taxon>
        <taxon>Streptophyta</taxon>
        <taxon>Embryophyta</taxon>
        <taxon>Tracheophyta</taxon>
        <taxon>Spermatophyta</taxon>
        <taxon>Magnoliopsida</taxon>
        <taxon>eudicotyledons</taxon>
        <taxon>Gunneridae</taxon>
        <taxon>Pentapetalae</taxon>
        <taxon>asterids</taxon>
        <taxon>campanulids</taxon>
        <taxon>Escalloniales</taxon>
        <taxon>Escalloniaceae</taxon>
        <taxon>Escallonia</taxon>
    </lineage>
</organism>
<name>A0AA88RAJ0_9ASTE</name>
<dbReference type="Gene3D" id="3.10.490.10">
    <property type="entry name" value="Gamma-glutamyl cyclotransferase-like"/>
    <property type="match status" value="1"/>
</dbReference>
<reference evidence="1" key="1">
    <citation type="submission" date="2022-12" db="EMBL/GenBank/DDBJ databases">
        <title>Draft genome assemblies for two species of Escallonia (Escalloniales).</title>
        <authorList>
            <person name="Chanderbali A."/>
            <person name="Dervinis C."/>
            <person name="Anghel I."/>
            <person name="Soltis D."/>
            <person name="Soltis P."/>
            <person name="Zapata F."/>
        </authorList>
    </citation>
    <scope>NUCLEOTIDE SEQUENCE</scope>
    <source>
        <strain evidence="1">UCBG92.1500</strain>
        <tissue evidence="1">Leaf</tissue>
    </source>
</reference>
<keyword evidence="2" id="KW-1185">Reference proteome</keyword>
<sequence>MNADQPIGISSPWRPKLSKVDVWYATFGSNMSSSRFFCYIKGGQGQCSKGAGRTFAGSRQELKQGVGKGSMSEDLMPELGEARVVGFRRAGEHTYTSRAQRQKRLQEVTVKADTEDDVKSVSSEVEANACATLMGMSSSIVGDRAAEVEGMQRPCSGAMDKSPPKEIFWKAVPHRLFFGRDHTSMWGPGGVAFLHPASNIQDKAYMCLYRITLEQFNDVLLQENILSDDYSSPVFDLTALDSIANGGSISLDALKRGWYNNVVCLGKENGVPILTMTCTLSHIESFKSGKFPLREPGKEYANTLVKGLVAGKQLSEEEAVAYIQEASTKLL</sequence>
<evidence type="ECO:0000313" key="2">
    <source>
        <dbReference type="Proteomes" id="UP001187471"/>
    </source>
</evidence>
<comment type="caution">
    <text evidence="1">The sequence shown here is derived from an EMBL/GenBank/DDBJ whole genome shotgun (WGS) entry which is preliminary data.</text>
</comment>
<evidence type="ECO:0000313" key="1">
    <source>
        <dbReference type="EMBL" id="KAK2975326.1"/>
    </source>
</evidence>
<dbReference type="Proteomes" id="UP001187471">
    <property type="component" value="Unassembled WGS sequence"/>
</dbReference>